<dbReference type="GeneID" id="81398672"/>
<dbReference type="AlphaFoldDB" id="A0A9W9EMF8"/>
<protein>
    <submittedName>
        <fullName evidence="1">Uncharacterized protein</fullName>
    </submittedName>
</protein>
<dbReference type="Proteomes" id="UP001141434">
    <property type="component" value="Unassembled WGS sequence"/>
</dbReference>
<evidence type="ECO:0000313" key="2">
    <source>
        <dbReference type="Proteomes" id="UP001141434"/>
    </source>
</evidence>
<proteinExistence type="predicted"/>
<accession>A0A9W9EMF8</accession>
<dbReference type="RefSeq" id="XP_056507796.1">
    <property type="nucleotide sequence ID" value="XM_056659503.1"/>
</dbReference>
<sequence>MRADGADISVEHPPIPTLNPKLQLIHGELTRSSEGEAEWTGIPLRDSTGWRHETVYRTNRKED</sequence>
<keyword evidence="2" id="KW-1185">Reference proteome</keyword>
<gene>
    <name evidence="1" type="ORF">NUU61_008978</name>
</gene>
<comment type="caution">
    <text evidence="1">The sequence shown here is derived from an EMBL/GenBank/DDBJ whole genome shotgun (WGS) entry which is preliminary data.</text>
</comment>
<reference evidence="1" key="1">
    <citation type="submission" date="2022-11" db="EMBL/GenBank/DDBJ databases">
        <authorList>
            <person name="Petersen C."/>
        </authorList>
    </citation>
    <scope>NUCLEOTIDE SEQUENCE</scope>
    <source>
        <strain evidence="1">IBT 34128</strain>
    </source>
</reference>
<name>A0A9W9EMF8_9EURO</name>
<evidence type="ECO:0000313" key="1">
    <source>
        <dbReference type="EMBL" id="KAJ5084399.1"/>
    </source>
</evidence>
<dbReference type="EMBL" id="JAPMSZ010000011">
    <property type="protein sequence ID" value="KAJ5084399.1"/>
    <property type="molecule type" value="Genomic_DNA"/>
</dbReference>
<reference evidence="1" key="2">
    <citation type="journal article" date="2023" name="IMA Fungus">
        <title>Comparative genomic study of the Penicillium genus elucidates a diverse pangenome and 15 lateral gene transfer events.</title>
        <authorList>
            <person name="Petersen C."/>
            <person name="Sorensen T."/>
            <person name="Nielsen M.R."/>
            <person name="Sondergaard T.E."/>
            <person name="Sorensen J.L."/>
            <person name="Fitzpatrick D.A."/>
            <person name="Frisvad J.C."/>
            <person name="Nielsen K.L."/>
        </authorList>
    </citation>
    <scope>NUCLEOTIDE SEQUENCE</scope>
    <source>
        <strain evidence="1">IBT 34128</strain>
    </source>
</reference>
<organism evidence="1 2">
    <name type="scientific">Penicillium alfredii</name>
    <dbReference type="NCBI Taxonomy" id="1506179"/>
    <lineage>
        <taxon>Eukaryota</taxon>
        <taxon>Fungi</taxon>
        <taxon>Dikarya</taxon>
        <taxon>Ascomycota</taxon>
        <taxon>Pezizomycotina</taxon>
        <taxon>Eurotiomycetes</taxon>
        <taxon>Eurotiomycetidae</taxon>
        <taxon>Eurotiales</taxon>
        <taxon>Aspergillaceae</taxon>
        <taxon>Penicillium</taxon>
    </lineage>
</organism>